<dbReference type="EMBL" id="AEDD01000005">
    <property type="protein sequence ID" value="EFM10838.1"/>
    <property type="molecule type" value="Genomic_DNA"/>
</dbReference>
<keyword evidence="2" id="KW-0808">Transferase</keyword>
<protein>
    <submittedName>
        <fullName evidence="2">Methyltransferase type 12</fullName>
    </submittedName>
</protein>
<proteinExistence type="predicted"/>
<accession>E0I8V4</accession>
<dbReference type="GO" id="GO:0032259">
    <property type="term" value="P:methylation"/>
    <property type="evidence" value="ECO:0007669"/>
    <property type="project" value="UniProtKB-KW"/>
</dbReference>
<evidence type="ECO:0000259" key="1">
    <source>
        <dbReference type="Pfam" id="PF13649"/>
    </source>
</evidence>
<reference evidence="2 3" key="1">
    <citation type="submission" date="2010-07" db="EMBL/GenBank/DDBJ databases">
        <title>The draft genome of Paenibacillus curdlanolyticus YK9.</title>
        <authorList>
            <consortium name="US DOE Joint Genome Institute (JGI-PGF)"/>
            <person name="Lucas S."/>
            <person name="Copeland A."/>
            <person name="Lapidus A."/>
            <person name="Cheng J.-F."/>
            <person name="Bruce D."/>
            <person name="Goodwin L."/>
            <person name="Pitluck S."/>
            <person name="Land M.L."/>
            <person name="Hauser L."/>
            <person name="Chang Y.-J."/>
            <person name="Jeffries C."/>
            <person name="Anderson I.J."/>
            <person name="Johnson E."/>
            <person name="Loganathan U."/>
            <person name="Mulhopadhyay B."/>
            <person name="Kyrpides N."/>
            <person name="Woyke T.J."/>
        </authorList>
    </citation>
    <scope>NUCLEOTIDE SEQUENCE [LARGE SCALE GENOMIC DNA]</scope>
    <source>
        <strain evidence="2 3">YK9</strain>
    </source>
</reference>
<evidence type="ECO:0000313" key="2">
    <source>
        <dbReference type="EMBL" id="EFM10838.1"/>
    </source>
</evidence>
<sequence length="244" mass="27152">MANLQLRGRAKLPELMDDYADGGEPLRQALQHLGRLNRLFAAAGPVLYGVKRLWKEAGRPRRLAIVDIGCGAGDVNRALLRWAKREGVALELTLTDITAEACAEARELFRDEPRVSVEQLDLFQLPAGAADIVVASQVLHHFDEGDVEKAFAAMLHGARLGVAVGDIHRHPIAWAAVWLAARLVSRNRYIRHDGPLSVAKGFRAADWRRLQAAMKRAYPDAQLAYAWRPLFRYACWAAKRPHSA</sequence>
<evidence type="ECO:0000313" key="3">
    <source>
        <dbReference type="Proteomes" id="UP000005387"/>
    </source>
</evidence>
<dbReference type="InterPro" id="IPR029063">
    <property type="entry name" value="SAM-dependent_MTases_sf"/>
</dbReference>
<dbReference type="eggNOG" id="COG2226">
    <property type="taxonomic scope" value="Bacteria"/>
</dbReference>
<name>E0I8V4_9BACL</name>
<dbReference type="AlphaFoldDB" id="E0I8V4"/>
<feature type="domain" description="Methyltransferase" evidence="1">
    <location>
        <begin position="65"/>
        <end position="155"/>
    </location>
</feature>
<dbReference type="RefSeq" id="WP_006038088.1">
    <property type="nucleotide sequence ID" value="NZ_AEDD01000005.1"/>
</dbReference>
<dbReference type="Proteomes" id="UP000005387">
    <property type="component" value="Unassembled WGS sequence"/>
</dbReference>
<keyword evidence="3" id="KW-1185">Reference proteome</keyword>
<dbReference type="InterPro" id="IPR041698">
    <property type="entry name" value="Methyltransf_25"/>
</dbReference>
<keyword evidence="2" id="KW-0489">Methyltransferase</keyword>
<dbReference type="Gene3D" id="3.40.50.150">
    <property type="entry name" value="Vaccinia Virus protein VP39"/>
    <property type="match status" value="1"/>
</dbReference>
<dbReference type="GO" id="GO:0008168">
    <property type="term" value="F:methyltransferase activity"/>
    <property type="evidence" value="ECO:0007669"/>
    <property type="project" value="UniProtKB-KW"/>
</dbReference>
<organism evidence="2 3">
    <name type="scientific">Paenibacillus curdlanolyticus YK9</name>
    <dbReference type="NCBI Taxonomy" id="717606"/>
    <lineage>
        <taxon>Bacteria</taxon>
        <taxon>Bacillati</taxon>
        <taxon>Bacillota</taxon>
        <taxon>Bacilli</taxon>
        <taxon>Bacillales</taxon>
        <taxon>Paenibacillaceae</taxon>
        <taxon>Paenibacillus</taxon>
    </lineage>
</organism>
<dbReference type="CDD" id="cd02440">
    <property type="entry name" value="AdoMet_MTases"/>
    <property type="match status" value="1"/>
</dbReference>
<dbReference type="SUPFAM" id="SSF53335">
    <property type="entry name" value="S-adenosyl-L-methionine-dependent methyltransferases"/>
    <property type="match status" value="1"/>
</dbReference>
<gene>
    <name evidence="2" type="ORF">PaecuDRAFT_2085</name>
</gene>
<dbReference type="OrthoDB" id="9800454at2"/>
<dbReference type="STRING" id="717606.PaecuDRAFT_2085"/>
<dbReference type="Pfam" id="PF13649">
    <property type="entry name" value="Methyltransf_25"/>
    <property type="match status" value="1"/>
</dbReference>